<sequence>MINHELGHFIATFYLFAYFLVFILSFMNRNNNKSNLIVVALALSLCIFNQYLKISLGFYFYYLGAAACTLFCILFSLAAHLFLKVKHEISTLFIYGFYFLISISYLVIHRVRVVIFDTDEPIMWLINSQSAFSLTLYLLSICVFVYGTKIKWKWHFGRLSL</sequence>
<dbReference type="RefSeq" id="WP_033084575.1">
    <property type="nucleotide sequence ID" value="NZ_JQEC01000074.1"/>
</dbReference>
<dbReference type="AlphaFoldDB" id="A0A099K7U2"/>
<keyword evidence="1" id="KW-1133">Transmembrane helix</keyword>
<evidence type="ECO:0000313" key="2">
    <source>
        <dbReference type="EMBL" id="KGJ86854.1"/>
    </source>
</evidence>
<keyword evidence="1" id="KW-0472">Membrane</keyword>
<evidence type="ECO:0000256" key="1">
    <source>
        <dbReference type="SAM" id="Phobius"/>
    </source>
</evidence>
<feature type="transmembrane region" description="Helical" evidence="1">
    <location>
        <begin position="34"/>
        <end position="52"/>
    </location>
</feature>
<protein>
    <submittedName>
        <fullName evidence="2">Uncharacterized protein</fullName>
    </submittedName>
</protein>
<feature type="transmembrane region" description="Helical" evidence="1">
    <location>
        <begin position="6"/>
        <end position="27"/>
    </location>
</feature>
<proteinExistence type="predicted"/>
<dbReference type="Proteomes" id="UP000029868">
    <property type="component" value="Unassembled WGS sequence"/>
</dbReference>
<gene>
    <name evidence="2" type="ORF">GAB14E_4681</name>
</gene>
<feature type="transmembrane region" description="Helical" evidence="1">
    <location>
        <begin position="92"/>
        <end position="111"/>
    </location>
</feature>
<accession>A0A099K7U2</accession>
<evidence type="ECO:0000313" key="3">
    <source>
        <dbReference type="Proteomes" id="UP000029868"/>
    </source>
</evidence>
<organism evidence="2 3">
    <name type="scientific">Colwellia psychrerythraea</name>
    <name type="common">Vibrio psychroerythus</name>
    <dbReference type="NCBI Taxonomy" id="28229"/>
    <lineage>
        <taxon>Bacteria</taxon>
        <taxon>Pseudomonadati</taxon>
        <taxon>Pseudomonadota</taxon>
        <taxon>Gammaproteobacteria</taxon>
        <taxon>Alteromonadales</taxon>
        <taxon>Colwelliaceae</taxon>
        <taxon>Colwellia</taxon>
    </lineage>
</organism>
<reference evidence="2 3" key="1">
    <citation type="submission" date="2014-08" db="EMBL/GenBank/DDBJ databases">
        <title>Genomic and Phenotypic Diversity of Colwellia psychrerythraea strains from Disparate Marine Basins.</title>
        <authorList>
            <person name="Techtmann S.M."/>
            <person name="Stelling S.C."/>
            <person name="Utturkar S.M."/>
            <person name="Alshibli N."/>
            <person name="Harris A."/>
            <person name="Brown S.D."/>
            <person name="Hazen T.C."/>
        </authorList>
    </citation>
    <scope>NUCLEOTIDE SEQUENCE [LARGE SCALE GENOMIC DNA]</scope>
    <source>
        <strain evidence="2 3">GAB14E</strain>
    </source>
</reference>
<comment type="caution">
    <text evidence="2">The sequence shown here is derived from an EMBL/GenBank/DDBJ whole genome shotgun (WGS) entry which is preliminary data.</text>
</comment>
<feature type="transmembrane region" description="Helical" evidence="1">
    <location>
        <begin position="131"/>
        <end position="148"/>
    </location>
</feature>
<feature type="transmembrane region" description="Helical" evidence="1">
    <location>
        <begin position="58"/>
        <end position="83"/>
    </location>
</feature>
<name>A0A099K7U2_COLPS</name>
<keyword evidence="1" id="KW-0812">Transmembrane</keyword>
<dbReference type="EMBL" id="JQEC01000074">
    <property type="protein sequence ID" value="KGJ86854.1"/>
    <property type="molecule type" value="Genomic_DNA"/>
</dbReference>
<dbReference type="OrthoDB" id="9909578at2"/>